<proteinExistence type="predicted"/>
<sequence>MQMRTLGPRSRTLGTVIAALAALRGWPLRRYLTAVVTALITVLVVAVPTAMIPTPIFGREIAVTLWAWPALLLTAVLSGLLFATYVRSADERAEATKEGRAGALGGFLTFLAVGCPVCNKLALLALGYTGAIQWFAPVQPWLAVLAVGLLSWALVKRLATSESCALPASTRG</sequence>
<evidence type="ECO:0000313" key="2">
    <source>
        <dbReference type="EMBL" id="MDO8107583.1"/>
    </source>
</evidence>
<dbReference type="RefSeq" id="WP_304601201.1">
    <property type="nucleotide sequence ID" value="NZ_JAUQYP010000001.1"/>
</dbReference>
<accession>A0ABT9D9K1</accession>
<feature type="transmembrane region" description="Helical" evidence="1">
    <location>
        <begin position="65"/>
        <end position="86"/>
    </location>
</feature>
<reference evidence="2 3" key="1">
    <citation type="submission" date="2023-07" db="EMBL/GenBank/DDBJ databases">
        <title>Description of novel actinomycetes strains, isolated from tidal flat sediment.</title>
        <authorList>
            <person name="Lu C."/>
        </authorList>
    </citation>
    <scope>NUCLEOTIDE SEQUENCE [LARGE SCALE GENOMIC DNA]</scope>
    <source>
        <strain evidence="2 3">SYSU T00b441</strain>
    </source>
</reference>
<evidence type="ECO:0008006" key="4">
    <source>
        <dbReference type="Google" id="ProtNLM"/>
    </source>
</evidence>
<evidence type="ECO:0000313" key="3">
    <source>
        <dbReference type="Proteomes" id="UP001232536"/>
    </source>
</evidence>
<feature type="transmembrane region" description="Helical" evidence="1">
    <location>
        <begin position="107"/>
        <end position="128"/>
    </location>
</feature>
<evidence type="ECO:0000256" key="1">
    <source>
        <dbReference type="SAM" id="Phobius"/>
    </source>
</evidence>
<name>A0ABT9D9K1_9CELL</name>
<dbReference type="Proteomes" id="UP001232536">
    <property type="component" value="Unassembled WGS sequence"/>
</dbReference>
<dbReference type="EMBL" id="JAUQYP010000001">
    <property type="protein sequence ID" value="MDO8107583.1"/>
    <property type="molecule type" value="Genomic_DNA"/>
</dbReference>
<keyword evidence="1" id="KW-0812">Transmembrane</keyword>
<gene>
    <name evidence="2" type="ORF">Q6348_10290</name>
</gene>
<protein>
    <recommendedName>
        <fullName evidence="4">Integral membrane protein</fullName>
    </recommendedName>
</protein>
<feature type="transmembrane region" description="Helical" evidence="1">
    <location>
        <begin position="134"/>
        <end position="155"/>
    </location>
</feature>
<feature type="transmembrane region" description="Helical" evidence="1">
    <location>
        <begin position="31"/>
        <end position="53"/>
    </location>
</feature>
<organism evidence="2 3">
    <name type="scientific">Actinotalea lenta</name>
    <dbReference type="NCBI Taxonomy" id="3064654"/>
    <lineage>
        <taxon>Bacteria</taxon>
        <taxon>Bacillati</taxon>
        <taxon>Actinomycetota</taxon>
        <taxon>Actinomycetes</taxon>
        <taxon>Micrococcales</taxon>
        <taxon>Cellulomonadaceae</taxon>
        <taxon>Actinotalea</taxon>
    </lineage>
</organism>
<keyword evidence="1" id="KW-1133">Transmembrane helix</keyword>
<keyword evidence="3" id="KW-1185">Reference proteome</keyword>
<comment type="caution">
    <text evidence="2">The sequence shown here is derived from an EMBL/GenBank/DDBJ whole genome shotgun (WGS) entry which is preliminary data.</text>
</comment>
<keyword evidence="1" id="KW-0472">Membrane</keyword>